<evidence type="ECO:0008006" key="5">
    <source>
        <dbReference type="Google" id="ProtNLM"/>
    </source>
</evidence>
<evidence type="ECO:0000313" key="3">
    <source>
        <dbReference type="EMBL" id="KRT81909.1"/>
    </source>
</evidence>
<dbReference type="InterPro" id="IPR027986">
    <property type="entry name" value="TCAIM"/>
</dbReference>
<dbReference type="InterPro" id="IPR028031">
    <property type="entry name" value="DUF4460"/>
</dbReference>
<evidence type="ECO:0000259" key="2">
    <source>
        <dbReference type="Pfam" id="PF14688"/>
    </source>
</evidence>
<feature type="domain" description="DUF4461" evidence="2">
    <location>
        <begin position="168"/>
        <end position="398"/>
    </location>
</feature>
<dbReference type="GO" id="GO:0005739">
    <property type="term" value="C:mitochondrion"/>
    <property type="evidence" value="ECO:0007669"/>
    <property type="project" value="TreeGrafter"/>
</dbReference>
<dbReference type="PANTHER" id="PTHR31596">
    <property type="entry name" value="T-CELL ACTIVATION INHIBITOR, MITOCHONDRIAL"/>
    <property type="match status" value="1"/>
</dbReference>
<accession>A0A0T6B406</accession>
<dbReference type="Pfam" id="PF14687">
    <property type="entry name" value="DUF4460"/>
    <property type="match status" value="1"/>
</dbReference>
<proteinExistence type="predicted"/>
<dbReference type="PANTHER" id="PTHR31596:SF1">
    <property type="entry name" value="T-CELL ACTIVATION INHIBITOR, MITOCHONDRIAL"/>
    <property type="match status" value="1"/>
</dbReference>
<protein>
    <recommendedName>
        <fullName evidence="5">DUF4460 domain-containing protein</fullName>
    </recommendedName>
</protein>
<evidence type="ECO:0000259" key="1">
    <source>
        <dbReference type="Pfam" id="PF14687"/>
    </source>
</evidence>
<keyword evidence="4" id="KW-1185">Reference proteome</keyword>
<sequence>MSLYTLAKWRSVQHSVTCLCHRNMTTTEVSTALRPFYFSVHPDLFGQYPQQRTTNENSLKLLSSYIESIQSRRFPSPCSLQFYIRPKQEQYDIFKLIKIILKENDIRKTVLTLLKSCDLPTEYVDKIPEERQNIKVFEINYRNMSKIDPIFGPIIMQNIIKEERETQSLLHWLKDNYLIAIEKSNLNRPLRKDVDKLKKIITNTVGVSKIIWDCGWNEMHFRGCLQSFIALAEQNPEPMHILKDRVLVFAPFTGVSLDGHIMLYTGEVRHNWLDLIKKVRKYDEVLLRIPGFEKTVSQVLRDIKVVRRKFMPKILAGEYERQLQQLTTSLSDYHGLRGYPKHWPKSLSNYEIVVETEAGPLMVSPTGQFIVPSSCPGSLLVNFLSEHMEEAASRLKTYTT</sequence>
<dbReference type="EMBL" id="LJIG01016002">
    <property type="protein sequence ID" value="KRT81909.1"/>
    <property type="molecule type" value="Genomic_DNA"/>
</dbReference>
<gene>
    <name evidence="3" type="ORF">AMK59_5031</name>
</gene>
<organism evidence="3 4">
    <name type="scientific">Oryctes borbonicus</name>
    <dbReference type="NCBI Taxonomy" id="1629725"/>
    <lineage>
        <taxon>Eukaryota</taxon>
        <taxon>Metazoa</taxon>
        <taxon>Ecdysozoa</taxon>
        <taxon>Arthropoda</taxon>
        <taxon>Hexapoda</taxon>
        <taxon>Insecta</taxon>
        <taxon>Pterygota</taxon>
        <taxon>Neoptera</taxon>
        <taxon>Endopterygota</taxon>
        <taxon>Coleoptera</taxon>
        <taxon>Polyphaga</taxon>
        <taxon>Scarabaeiformia</taxon>
        <taxon>Scarabaeidae</taxon>
        <taxon>Dynastinae</taxon>
        <taxon>Oryctes</taxon>
    </lineage>
</organism>
<reference evidence="3 4" key="1">
    <citation type="submission" date="2015-09" db="EMBL/GenBank/DDBJ databases">
        <title>Draft genome of the scarab beetle Oryctes borbonicus.</title>
        <authorList>
            <person name="Meyer J.M."/>
            <person name="Markov G.V."/>
            <person name="Baskaran P."/>
            <person name="Herrmann M."/>
            <person name="Sommer R.J."/>
            <person name="Roedelsperger C."/>
        </authorList>
    </citation>
    <scope>NUCLEOTIDE SEQUENCE [LARGE SCALE GENOMIC DNA]</scope>
    <source>
        <strain evidence="3">OB123</strain>
        <tissue evidence="3">Whole animal</tissue>
    </source>
</reference>
<dbReference type="OrthoDB" id="4238at2759"/>
<dbReference type="Proteomes" id="UP000051574">
    <property type="component" value="Unassembled WGS sequence"/>
</dbReference>
<dbReference type="InterPro" id="IPR027989">
    <property type="entry name" value="DUF4461"/>
</dbReference>
<dbReference type="AlphaFoldDB" id="A0A0T6B406"/>
<name>A0A0T6B406_9SCAR</name>
<dbReference type="Pfam" id="PF14688">
    <property type="entry name" value="DUF4461"/>
    <property type="match status" value="1"/>
</dbReference>
<comment type="caution">
    <text evidence="3">The sequence shown here is derived from an EMBL/GenBank/DDBJ whole genome shotgun (WGS) entry which is preliminary data.</text>
</comment>
<feature type="domain" description="DUF4460" evidence="1">
    <location>
        <begin position="22"/>
        <end position="119"/>
    </location>
</feature>
<evidence type="ECO:0000313" key="4">
    <source>
        <dbReference type="Proteomes" id="UP000051574"/>
    </source>
</evidence>